<evidence type="ECO:0000313" key="3">
    <source>
        <dbReference type="EMBL" id="KPL74486.1"/>
    </source>
</evidence>
<reference evidence="3 4" key="1">
    <citation type="submission" date="2015-07" db="EMBL/GenBank/DDBJ databases">
        <title>Draft genome of Bellilinea caldifistulae DSM 17877.</title>
        <authorList>
            <person name="Hemp J."/>
            <person name="Ward L.M."/>
            <person name="Pace L.A."/>
            <person name="Fischer W.W."/>
        </authorList>
    </citation>
    <scope>NUCLEOTIDE SEQUENCE [LARGE SCALE GENOMIC DNA]</scope>
    <source>
        <strain evidence="3 4">GOMI-1</strain>
    </source>
</reference>
<dbReference type="InterPro" id="IPR028098">
    <property type="entry name" value="Glyco_trans_4-like_N"/>
</dbReference>
<name>A0A0P6WW38_9CHLR</name>
<feature type="domain" description="Glycosyl transferase family 1" evidence="1">
    <location>
        <begin position="187"/>
        <end position="354"/>
    </location>
</feature>
<keyword evidence="4" id="KW-1185">Reference proteome</keyword>
<dbReference type="PANTHER" id="PTHR12526">
    <property type="entry name" value="GLYCOSYLTRANSFERASE"/>
    <property type="match status" value="1"/>
</dbReference>
<feature type="domain" description="Glycosyltransferase subfamily 4-like N-terminal" evidence="2">
    <location>
        <begin position="21"/>
        <end position="179"/>
    </location>
</feature>
<dbReference type="RefSeq" id="WP_061918712.1">
    <property type="nucleotide sequence ID" value="NZ_DF967971.1"/>
</dbReference>
<dbReference type="PATRIC" id="fig|360411.5.peg.2186"/>
<evidence type="ECO:0000259" key="2">
    <source>
        <dbReference type="Pfam" id="PF13439"/>
    </source>
</evidence>
<dbReference type="Gene3D" id="3.40.50.2000">
    <property type="entry name" value="Glycogen Phosphorylase B"/>
    <property type="match status" value="2"/>
</dbReference>
<evidence type="ECO:0000313" key="4">
    <source>
        <dbReference type="Proteomes" id="UP000050514"/>
    </source>
</evidence>
<dbReference type="InterPro" id="IPR001296">
    <property type="entry name" value="Glyco_trans_1"/>
</dbReference>
<dbReference type="Proteomes" id="UP000050514">
    <property type="component" value="Unassembled WGS sequence"/>
</dbReference>
<comment type="caution">
    <text evidence="3">The sequence shown here is derived from an EMBL/GenBank/DDBJ whole genome shotgun (WGS) entry which is preliminary data.</text>
</comment>
<evidence type="ECO:0008006" key="5">
    <source>
        <dbReference type="Google" id="ProtNLM"/>
    </source>
</evidence>
<protein>
    <recommendedName>
        <fullName evidence="5">Glycosyltransferase family 1 protein</fullName>
    </recommendedName>
</protein>
<evidence type="ECO:0000259" key="1">
    <source>
        <dbReference type="Pfam" id="PF00534"/>
    </source>
</evidence>
<dbReference type="Pfam" id="PF13439">
    <property type="entry name" value="Glyco_transf_4"/>
    <property type="match status" value="1"/>
</dbReference>
<sequence length="382" mass="44594">MANSSNPKHKFLFVVDNLSTGGSQRQLVNLAIGLKKRGYQIELFCYAPGDLLAQPLYDHQIPIHWHFKKSRYSPDVIFRLVSLIQKEHYDLLLSFQTTPNFYIIVSAMLSGKWKTPIIVSERLCDYPGWVSRQEVLIRHLYRLSTYVVTNSHNQRFQLANQYPFLNDRLRTIYNGYDLEFFYPPQREPENHPPRILVIASVSYFKNGICLVRALKLLRDKHNLFPHVDWVGQREVTGHRLEALKEMEREIQEYHLEDQWHWLGQRTDIVQQLHQHDVLVHPSFVEGLPNVVCEALACGRPVIVSNALDHPNLVQDGISGLLFDWRSPEQLAAKIRTLLEMPVEQRHIMGRNGRAFAEQHLGLDRYVNEFEELIQTSLKMKSV</sequence>
<dbReference type="Pfam" id="PF00534">
    <property type="entry name" value="Glycos_transf_1"/>
    <property type="match status" value="1"/>
</dbReference>
<gene>
    <name evidence="3" type="ORF">AC812_11810</name>
</gene>
<proteinExistence type="predicted"/>
<dbReference type="AlphaFoldDB" id="A0A0P6WW38"/>
<dbReference type="GO" id="GO:0016757">
    <property type="term" value="F:glycosyltransferase activity"/>
    <property type="evidence" value="ECO:0007669"/>
    <property type="project" value="InterPro"/>
</dbReference>
<organism evidence="3 4">
    <name type="scientific">Bellilinea caldifistulae</name>
    <dbReference type="NCBI Taxonomy" id="360411"/>
    <lineage>
        <taxon>Bacteria</taxon>
        <taxon>Bacillati</taxon>
        <taxon>Chloroflexota</taxon>
        <taxon>Anaerolineae</taxon>
        <taxon>Anaerolineales</taxon>
        <taxon>Anaerolineaceae</taxon>
        <taxon>Bellilinea</taxon>
    </lineage>
</organism>
<accession>A0A0P6WW38</accession>
<dbReference type="CDD" id="cd03801">
    <property type="entry name" value="GT4_PimA-like"/>
    <property type="match status" value="1"/>
</dbReference>
<dbReference type="OrthoDB" id="9804196at2"/>
<dbReference type="SUPFAM" id="SSF53756">
    <property type="entry name" value="UDP-Glycosyltransferase/glycogen phosphorylase"/>
    <property type="match status" value="1"/>
</dbReference>
<dbReference type="STRING" id="360411.AC812_11810"/>
<dbReference type="EMBL" id="LGHJ01000017">
    <property type="protein sequence ID" value="KPL74486.1"/>
    <property type="molecule type" value="Genomic_DNA"/>
</dbReference>